<accession>A0A316IBS5</accession>
<sequence length="237" mass="25675">MASGLHIHGERVWLKHYPRGGLARRLVHGLLNRVVGALGADCLRAPPHRGGDAGRDVERRRIELLRAQGVHVPEVIGQGPAMLLLGDIGRSVSHHLRRMGGDPERIGALAGRAAQAIAAAHRRGAYLGQAFPRNMTVDGERIGFIDFQEDPGEIMPLAEAQARDWLMFAVGVGRYYDGREDALAALLGGCLRELPQARAALARTVARLGFVERACYRLGRGPRAYGVALRALRLAVA</sequence>
<comment type="caution">
    <text evidence="1">The sequence shown here is derived from an EMBL/GenBank/DDBJ whole genome shotgun (WGS) entry which is preliminary data.</text>
</comment>
<dbReference type="RefSeq" id="WP_109723071.1">
    <property type="nucleotide sequence ID" value="NZ_MSZV01000114.1"/>
</dbReference>
<reference evidence="1 2" key="1">
    <citation type="submission" date="2018-05" db="EMBL/GenBank/DDBJ databases">
        <title>Genomic Encyclopedia of Type Strains, Phase IV (KMG-IV): sequencing the most valuable type-strain genomes for metagenomic binning, comparative biology and taxonomic classification.</title>
        <authorList>
            <person name="Goeker M."/>
        </authorList>
    </citation>
    <scope>NUCLEOTIDE SEQUENCE [LARGE SCALE GENOMIC DNA]</scope>
    <source>
        <strain evidence="1 2">DSM 14263</strain>
    </source>
</reference>
<evidence type="ECO:0008006" key="3">
    <source>
        <dbReference type="Google" id="ProtNLM"/>
    </source>
</evidence>
<dbReference type="OrthoDB" id="8028712at2"/>
<protein>
    <recommendedName>
        <fullName evidence="3">tRNA A-37 threonylcarbamoyl transferase component Bud32</fullName>
    </recommendedName>
</protein>
<dbReference type="EMBL" id="QGHC01000004">
    <property type="protein sequence ID" value="PWK89962.1"/>
    <property type="molecule type" value="Genomic_DNA"/>
</dbReference>
<name>A0A316IBS5_9GAMM</name>
<keyword evidence="2" id="KW-1185">Reference proteome</keyword>
<gene>
    <name evidence="1" type="ORF">C7456_104321</name>
</gene>
<evidence type="ECO:0000313" key="2">
    <source>
        <dbReference type="Proteomes" id="UP000245812"/>
    </source>
</evidence>
<dbReference type="SUPFAM" id="SSF56112">
    <property type="entry name" value="Protein kinase-like (PK-like)"/>
    <property type="match status" value="1"/>
</dbReference>
<proteinExistence type="predicted"/>
<dbReference type="AlphaFoldDB" id="A0A316IBS5"/>
<dbReference type="InterPro" id="IPR011009">
    <property type="entry name" value="Kinase-like_dom_sf"/>
</dbReference>
<dbReference type="Proteomes" id="UP000245812">
    <property type="component" value="Unassembled WGS sequence"/>
</dbReference>
<organism evidence="1 2">
    <name type="scientific">Fulvimonas soli</name>
    <dbReference type="NCBI Taxonomy" id="155197"/>
    <lineage>
        <taxon>Bacteria</taxon>
        <taxon>Pseudomonadati</taxon>
        <taxon>Pseudomonadota</taxon>
        <taxon>Gammaproteobacteria</taxon>
        <taxon>Lysobacterales</taxon>
        <taxon>Rhodanobacteraceae</taxon>
        <taxon>Fulvimonas</taxon>
    </lineage>
</organism>
<evidence type="ECO:0000313" key="1">
    <source>
        <dbReference type="EMBL" id="PWK89962.1"/>
    </source>
</evidence>